<sequence length="142" mass="16526">MNPRAVIYCSKHGSTKQIAKMIADKYNLPLINIMHINGYSFQEVPVIFCGWIKKGKIQGLVKAENLFSCIEIVAVGSMPSNESSRLKLKYENNIDKQIFTYVQSKPYIEPTLKEKIWISLFEPTLQKRFIRKEIKIEHEYTI</sequence>
<dbReference type="InterPro" id="IPR029039">
    <property type="entry name" value="Flavoprotein-like_sf"/>
</dbReference>
<comment type="caution">
    <text evidence="1">The sequence shown here is derived from an EMBL/GenBank/DDBJ whole genome shotgun (WGS) entry which is preliminary data.</text>
</comment>
<dbReference type="GO" id="GO:0009055">
    <property type="term" value="F:electron transfer activity"/>
    <property type="evidence" value="ECO:0007669"/>
    <property type="project" value="InterPro"/>
</dbReference>
<dbReference type="InterPro" id="IPR001226">
    <property type="entry name" value="Flavodoxin_CS"/>
</dbReference>
<organism evidence="1 2">
    <name type="scientific">Faecalitalea cylindroides</name>
    <dbReference type="NCBI Taxonomy" id="39483"/>
    <lineage>
        <taxon>Bacteria</taxon>
        <taxon>Bacillati</taxon>
        <taxon>Bacillota</taxon>
        <taxon>Erysipelotrichia</taxon>
        <taxon>Erysipelotrichales</taxon>
        <taxon>Erysipelotrichaceae</taxon>
        <taxon>Faecalitalea</taxon>
    </lineage>
</organism>
<dbReference type="SUPFAM" id="SSF52218">
    <property type="entry name" value="Flavoproteins"/>
    <property type="match status" value="1"/>
</dbReference>
<dbReference type="AlphaFoldDB" id="A0A1Y4M3S3"/>
<evidence type="ECO:0000313" key="2">
    <source>
        <dbReference type="Proteomes" id="UP000195447"/>
    </source>
</evidence>
<evidence type="ECO:0000313" key="1">
    <source>
        <dbReference type="EMBL" id="OUP61322.1"/>
    </source>
</evidence>
<name>A0A1Y4M3S3_9FIRM</name>
<accession>A0A1Y4M3S3</accession>
<keyword evidence="2" id="KW-1185">Reference proteome</keyword>
<dbReference type="Proteomes" id="UP000195447">
    <property type="component" value="Unassembled WGS sequence"/>
</dbReference>
<dbReference type="RefSeq" id="WP_015535820.1">
    <property type="nucleotide sequence ID" value="NZ_CABKSV010000033.1"/>
</dbReference>
<gene>
    <name evidence="1" type="ORF">B5F14_03150</name>
</gene>
<protein>
    <recommendedName>
        <fullName evidence="3">Flavodoxin domain-containing protein</fullName>
    </recommendedName>
</protein>
<proteinExistence type="predicted"/>
<dbReference type="EMBL" id="NFKM01000004">
    <property type="protein sequence ID" value="OUP61322.1"/>
    <property type="molecule type" value="Genomic_DNA"/>
</dbReference>
<reference evidence="2" key="1">
    <citation type="submission" date="2017-04" db="EMBL/GenBank/DDBJ databases">
        <title>Function of individual gut microbiota members based on whole genome sequencing of pure cultures obtained from chicken caecum.</title>
        <authorList>
            <person name="Medvecky M."/>
            <person name="Cejkova D."/>
            <person name="Polansky O."/>
            <person name="Karasova D."/>
            <person name="Kubasova T."/>
            <person name="Cizek A."/>
            <person name="Rychlik I."/>
        </authorList>
    </citation>
    <scope>NUCLEOTIDE SEQUENCE [LARGE SCALE GENOMIC DNA]</scope>
    <source>
        <strain evidence="2">An178</strain>
    </source>
</reference>
<dbReference type="GO" id="GO:0010181">
    <property type="term" value="F:FMN binding"/>
    <property type="evidence" value="ECO:0007669"/>
    <property type="project" value="InterPro"/>
</dbReference>
<evidence type="ECO:0008006" key="3">
    <source>
        <dbReference type="Google" id="ProtNLM"/>
    </source>
</evidence>
<dbReference type="PROSITE" id="PS00201">
    <property type="entry name" value="FLAVODOXIN"/>
    <property type="match status" value="1"/>
</dbReference>